<evidence type="ECO:0000256" key="1">
    <source>
        <dbReference type="ARBA" id="ARBA00001917"/>
    </source>
</evidence>
<dbReference type="HOGENOM" id="CLU_020639_1_1_1"/>
<dbReference type="SMART" id="SM01117">
    <property type="entry name" value="Cyt-b5"/>
    <property type="match status" value="1"/>
</dbReference>
<evidence type="ECO:0000259" key="24">
    <source>
        <dbReference type="PROSITE" id="PS51349"/>
    </source>
</evidence>
<keyword evidence="10" id="KW-0809">Transit peptide</keyword>
<proteinExistence type="inferred from homology"/>
<evidence type="ECO:0000256" key="13">
    <source>
        <dbReference type="ARBA" id="ARBA00023128"/>
    </source>
</evidence>
<evidence type="ECO:0000259" key="23">
    <source>
        <dbReference type="PROSITE" id="PS50255"/>
    </source>
</evidence>
<dbReference type="SUPFAM" id="SSF55856">
    <property type="entry name" value="Cytochrome b5-like heme/steroid binding domain"/>
    <property type="match status" value="1"/>
</dbReference>
<dbReference type="PROSITE" id="PS50255">
    <property type="entry name" value="CYTOCHROME_B5_2"/>
    <property type="match status" value="1"/>
</dbReference>
<comment type="similarity">
    <text evidence="16">In the N-terminal section; belongs to the cytochrome b5 family.</text>
</comment>
<keyword evidence="5" id="KW-0813">Transport</keyword>
<dbReference type="InterPro" id="IPR001199">
    <property type="entry name" value="Cyt_B5-like_heme/steroid-bd"/>
</dbReference>
<comment type="subcellular location">
    <subcellularLocation>
        <location evidence="3">Mitochondrion intermembrane space</location>
    </subcellularLocation>
</comment>
<evidence type="ECO:0000256" key="4">
    <source>
        <dbReference type="ARBA" id="ARBA00011881"/>
    </source>
</evidence>
<dbReference type="GO" id="GO:0020037">
    <property type="term" value="F:heme binding"/>
    <property type="evidence" value="ECO:0007669"/>
    <property type="project" value="UniProtKB-UniRule"/>
</dbReference>
<dbReference type="InterPro" id="IPR037458">
    <property type="entry name" value="L-MDH/L-LDH_FMN-bd"/>
</dbReference>
<evidence type="ECO:0000256" key="16">
    <source>
        <dbReference type="ARBA" id="ARBA00061589"/>
    </source>
</evidence>
<evidence type="ECO:0000256" key="22">
    <source>
        <dbReference type="RuleBase" id="RU362121"/>
    </source>
</evidence>
<evidence type="ECO:0000256" key="19">
    <source>
        <dbReference type="ARBA" id="ARBA00075949"/>
    </source>
</evidence>
<evidence type="ECO:0000313" key="25">
    <source>
        <dbReference type="EMBL" id="KFX49742.1"/>
    </source>
</evidence>
<reference evidence="25" key="1">
    <citation type="journal article" date="2014" name="PLoS Genet.">
        <title>Signature Gene Expression Reveals Novel Clues to the Molecular Mechanisms of Dimorphic Transition in Penicillium marneffei.</title>
        <authorList>
            <person name="Yang E."/>
            <person name="Wang G."/>
            <person name="Cai J."/>
            <person name="Woo P.C."/>
            <person name="Lau S.K."/>
            <person name="Yuen K.-Y."/>
            <person name="Chow W.-N."/>
            <person name="Lin X."/>
        </authorList>
    </citation>
    <scope>NUCLEOTIDE SEQUENCE [LARGE SCALE GENOMIC DNA]</scope>
    <source>
        <strain evidence="25">PM1</strain>
    </source>
</reference>
<dbReference type="PRINTS" id="PR00363">
    <property type="entry name" value="CYTOCHROMEB5"/>
</dbReference>
<evidence type="ECO:0000256" key="20">
    <source>
        <dbReference type="ARBA" id="ARBA00078774"/>
    </source>
</evidence>
<evidence type="ECO:0000256" key="8">
    <source>
        <dbReference type="ARBA" id="ARBA00022643"/>
    </source>
</evidence>
<dbReference type="FunFam" id="3.10.120.10:FF:000009">
    <property type="entry name" value="Cytochrome b2, mitochondrial, putative"/>
    <property type="match status" value="1"/>
</dbReference>
<comment type="cofactor">
    <cofactor evidence="1">
        <name>FMN</name>
        <dbReference type="ChEBI" id="CHEBI:58210"/>
    </cofactor>
</comment>
<evidence type="ECO:0000256" key="12">
    <source>
        <dbReference type="ARBA" id="ARBA00023004"/>
    </source>
</evidence>
<comment type="cofactor">
    <cofactor evidence="2">
        <name>heme b</name>
        <dbReference type="ChEBI" id="CHEBI:60344"/>
    </cofactor>
</comment>
<keyword evidence="11" id="KW-0560">Oxidoreductase</keyword>
<evidence type="ECO:0000256" key="6">
    <source>
        <dbReference type="ARBA" id="ARBA00022617"/>
    </source>
</evidence>
<comment type="similarity">
    <text evidence="22">Belongs to the cytochrome b5 family.</text>
</comment>
<protein>
    <recommendedName>
        <fullName evidence="18">L-lactate dehydrogenase (cytochrome)</fullName>
        <ecNumber evidence="17">1.1.2.3</ecNumber>
    </recommendedName>
    <alternativeName>
        <fullName evidence="20">Cytochrome b2</fullName>
    </alternativeName>
    <alternativeName>
        <fullName evidence="19">Flavocytochrome b2</fullName>
    </alternativeName>
    <alternativeName>
        <fullName evidence="21">L-lactate ferricytochrome c oxidoreductase</fullName>
    </alternativeName>
</protein>
<evidence type="ECO:0000256" key="15">
    <source>
        <dbReference type="ARBA" id="ARBA00061137"/>
    </source>
</evidence>
<feature type="domain" description="FMN hydroxy acid dehydrogenase" evidence="24">
    <location>
        <begin position="113"/>
        <end position="478"/>
    </location>
</feature>
<keyword evidence="7" id="KW-0285">Flavoprotein</keyword>
<feature type="domain" description="Cytochrome b5 heme-binding" evidence="23">
    <location>
        <begin position="7"/>
        <end position="84"/>
    </location>
</feature>
<keyword evidence="8" id="KW-0288">FMN</keyword>
<dbReference type="InterPro" id="IPR013785">
    <property type="entry name" value="Aldolase_TIM"/>
</dbReference>
<dbReference type="InterPro" id="IPR000262">
    <property type="entry name" value="FMN-dep_DH"/>
</dbReference>
<evidence type="ECO:0000256" key="5">
    <source>
        <dbReference type="ARBA" id="ARBA00022448"/>
    </source>
</evidence>
<dbReference type="PROSITE" id="PS00191">
    <property type="entry name" value="CYTOCHROME_B5_1"/>
    <property type="match status" value="1"/>
</dbReference>
<dbReference type="eggNOG" id="KOG0538">
    <property type="taxonomic scope" value="Eukaryota"/>
</dbReference>
<dbReference type="Pfam" id="PF00173">
    <property type="entry name" value="Cyt-b5"/>
    <property type="match status" value="1"/>
</dbReference>
<keyword evidence="9 22" id="KW-0479">Metal-binding</keyword>
<dbReference type="SUPFAM" id="SSF51395">
    <property type="entry name" value="FMN-linked oxidoreductases"/>
    <property type="match status" value="1"/>
</dbReference>
<dbReference type="Gene3D" id="3.20.20.70">
    <property type="entry name" value="Aldolase class I"/>
    <property type="match status" value="1"/>
</dbReference>
<dbReference type="Pfam" id="PF01070">
    <property type="entry name" value="FMN_dh"/>
    <property type="match status" value="1"/>
</dbReference>
<organism evidence="25">
    <name type="scientific">Talaromyces marneffei PM1</name>
    <dbReference type="NCBI Taxonomy" id="1077442"/>
    <lineage>
        <taxon>Eukaryota</taxon>
        <taxon>Fungi</taxon>
        <taxon>Dikarya</taxon>
        <taxon>Ascomycota</taxon>
        <taxon>Pezizomycotina</taxon>
        <taxon>Eurotiomycetes</taxon>
        <taxon>Eurotiomycetidae</taxon>
        <taxon>Eurotiales</taxon>
        <taxon>Trichocomaceae</taxon>
        <taxon>Talaromyces</taxon>
        <taxon>Talaromyces sect. Talaromyces</taxon>
    </lineage>
</organism>
<dbReference type="FunFam" id="3.20.20.70:FF:000062">
    <property type="entry name" value="Cytochrome b2, mitochondrial, putative"/>
    <property type="match status" value="1"/>
</dbReference>
<evidence type="ECO:0000256" key="2">
    <source>
        <dbReference type="ARBA" id="ARBA00001970"/>
    </source>
</evidence>
<dbReference type="eggNOG" id="KOG0537">
    <property type="taxonomic scope" value="Eukaryota"/>
</dbReference>
<comment type="similarity">
    <text evidence="15">In the C-terminal section; belongs to the FMN-dependent alpha-hydroxy acid dehydrogenase family.</text>
</comment>
<dbReference type="PANTHER" id="PTHR10578">
    <property type="entry name" value="S -2-HYDROXY-ACID OXIDASE-RELATED"/>
    <property type="match status" value="1"/>
</dbReference>
<gene>
    <name evidence="25" type="ORF">GQ26_0093080</name>
</gene>
<evidence type="ECO:0000256" key="9">
    <source>
        <dbReference type="ARBA" id="ARBA00022723"/>
    </source>
</evidence>
<dbReference type="EMBL" id="JPOX01000009">
    <property type="protein sequence ID" value="KFX49742.1"/>
    <property type="molecule type" value="Genomic_DNA"/>
</dbReference>
<dbReference type="PANTHER" id="PTHR10578:SF104">
    <property type="entry name" value="CYTOCHROME B2, MITOCHONDRIAL-RELATED"/>
    <property type="match status" value="1"/>
</dbReference>
<evidence type="ECO:0000256" key="11">
    <source>
        <dbReference type="ARBA" id="ARBA00023002"/>
    </source>
</evidence>
<sequence length="489" mass="53497">MSEQNKLVQVSGEEVAQHNNKESCWIAVRGKVYDITDFLDEHPGGARVILKCAGRDATDDYDAIHPAELIEETLPASAFKGTVDSSTLDRSVSTKKAIRNIQENGKTDSDNPPPLSTMLNVRDFERVAERYLAENAWAYYTAGADDEYSKAEAELAYRKVLLRPRILRDVSKIDTSTQILGHDVSLPIYISAVGIAKFAHPLGECILAAAAGHEGIAQLCATRSSMSIESIMKTRTGGPEQPIFFQLYMHKDAKISEATILKAVKAGVKGIWLTVDSPVTGKRERDERVKATVDVGEQNDNIGGKGQPVQGVAKTLASTVAPYLDWNTISYIRKLTDLPLVIKGIQSVEDAVLAHKHKVDGIVISNHGGRSQDTAQAPLLTLLEINKYAPHIIKDKKMQIFIDGGVRRGTDVVKALALGATAVGMGRPFLYSMASGYGEAGTRRMIGIMREEIEQNMALVGVTKISELRRELLNTSRLERDLSTFIAKL</sequence>
<evidence type="ECO:0000256" key="14">
    <source>
        <dbReference type="ARBA" id="ARBA00052399"/>
    </source>
</evidence>
<evidence type="ECO:0000256" key="21">
    <source>
        <dbReference type="ARBA" id="ARBA00078938"/>
    </source>
</evidence>
<dbReference type="CDD" id="cd02922">
    <property type="entry name" value="FCB2_FMN"/>
    <property type="match status" value="1"/>
</dbReference>
<evidence type="ECO:0000256" key="7">
    <source>
        <dbReference type="ARBA" id="ARBA00022630"/>
    </source>
</evidence>
<evidence type="ECO:0000256" key="17">
    <source>
        <dbReference type="ARBA" id="ARBA00066458"/>
    </source>
</evidence>
<keyword evidence="13" id="KW-0496">Mitochondrion</keyword>
<dbReference type="InterPro" id="IPR037396">
    <property type="entry name" value="FMN_HAD"/>
</dbReference>
<evidence type="ECO:0000256" key="3">
    <source>
        <dbReference type="ARBA" id="ARBA00004569"/>
    </source>
</evidence>
<dbReference type="GO" id="GO:0004460">
    <property type="term" value="F:L-lactate dehydrogenase (cytochrome) activity"/>
    <property type="evidence" value="ECO:0007669"/>
    <property type="project" value="UniProtKB-EC"/>
</dbReference>
<dbReference type="GO" id="GO:0046872">
    <property type="term" value="F:metal ion binding"/>
    <property type="evidence" value="ECO:0007669"/>
    <property type="project" value="UniProtKB-UniRule"/>
</dbReference>
<comment type="catalytic activity">
    <reaction evidence="14">
        <text>(S)-lactate + 2 Fe(III)-[cytochrome c] = 2 Fe(II)-[cytochrome c] + pyruvate + 2 H(+)</text>
        <dbReference type="Rhea" id="RHEA:19909"/>
        <dbReference type="Rhea" id="RHEA-COMP:10350"/>
        <dbReference type="Rhea" id="RHEA-COMP:14399"/>
        <dbReference type="ChEBI" id="CHEBI:15361"/>
        <dbReference type="ChEBI" id="CHEBI:15378"/>
        <dbReference type="ChEBI" id="CHEBI:16651"/>
        <dbReference type="ChEBI" id="CHEBI:29033"/>
        <dbReference type="ChEBI" id="CHEBI:29034"/>
        <dbReference type="EC" id="1.1.2.3"/>
    </reaction>
    <physiologicalReaction direction="left-to-right" evidence="14">
        <dbReference type="Rhea" id="RHEA:19910"/>
    </physiologicalReaction>
</comment>
<dbReference type="InterPro" id="IPR036400">
    <property type="entry name" value="Cyt_B5-like_heme/steroid_sf"/>
</dbReference>
<dbReference type="Gene3D" id="3.10.120.10">
    <property type="entry name" value="Cytochrome b5-like heme/steroid binding domain"/>
    <property type="match status" value="1"/>
</dbReference>
<name>A0A093VB17_TALMA</name>
<accession>A0A093VB17</accession>
<dbReference type="PROSITE" id="PS51349">
    <property type="entry name" value="FMN_HYDROXY_ACID_DH_2"/>
    <property type="match status" value="1"/>
</dbReference>
<evidence type="ECO:0000256" key="10">
    <source>
        <dbReference type="ARBA" id="ARBA00022946"/>
    </source>
</evidence>
<comment type="subunit">
    <text evidence="4">Homotetramer.</text>
</comment>
<dbReference type="GO" id="GO:0005758">
    <property type="term" value="C:mitochondrial intermembrane space"/>
    <property type="evidence" value="ECO:0007669"/>
    <property type="project" value="UniProtKB-SubCell"/>
</dbReference>
<comment type="caution">
    <text evidence="25">The sequence shown here is derived from an EMBL/GenBank/DDBJ whole genome shotgun (WGS) entry which is preliminary data.</text>
</comment>
<keyword evidence="6 22" id="KW-0349">Heme</keyword>
<evidence type="ECO:0000256" key="18">
    <source>
        <dbReference type="ARBA" id="ARBA00068515"/>
    </source>
</evidence>
<dbReference type="AlphaFoldDB" id="A0A093VB17"/>
<dbReference type="InterPro" id="IPR018506">
    <property type="entry name" value="Cyt_B5_heme-BS"/>
</dbReference>
<keyword evidence="12 22" id="KW-0408">Iron</keyword>
<dbReference type="EC" id="1.1.2.3" evidence="17"/>